<dbReference type="Proteomes" id="UP000187012">
    <property type="component" value="Unassembled WGS sequence"/>
</dbReference>
<dbReference type="EMBL" id="CYGX02000125">
    <property type="protein sequence ID" value="SIT49073.1"/>
    <property type="molecule type" value="Genomic_DNA"/>
</dbReference>
<evidence type="ECO:0000256" key="1">
    <source>
        <dbReference type="SAM" id="MobiDB-lite"/>
    </source>
</evidence>
<dbReference type="STRING" id="1247936.BN2475_1250012"/>
<accession>A0A1N7SNS1</accession>
<gene>
    <name evidence="2" type="ORF">BN2475_1250012</name>
</gene>
<name>A0A1N7SNS1_9BURK</name>
<evidence type="ECO:0000313" key="3">
    <source>
        <dbReference type="Proteomes" id="UP000187012"/>
    </source>
</evidence>
<protein>
    <submittedName>
        <fullName evidence="2">Uncharacterized protein</fullName>
    </submittedName>
</protein>
<dbReference type="AlphaFoldDB" id="A0A1N7SNS1"/>
<sequence>MVEPGGSVLCSGRTRAGKPRKKSIAGGTLLEPQTWRELNEAGGYRSVHGG</sequence>
<evidence type="ECO:0000313" key="2">
    <source>
        <dbReference type="EMBL" id="SIT49073.1"/>
    </source>
</evidence>
<proteinExistence type="predicted"/>
<reference evidence="2 3" key="1">
    <citation type="submission" date="2016-12" db="EMBL/GenBank/DDBJ databases">
        <authorList>
            <person name="Song W.-J."/>
            <person name="Kurnit D.M."/>
        </authorList>
    </citation>
    <scope>NUCLEOTIDE SEQUENCE [LARGE SCALE GENOMIC DNA]</scope>
    <source>
        <strain evidence="2 3">STM7296</strain>
    </source>
</reference>
<organism evidence="2 3">
    <name type="scientific">Paraburkholderia ribeironis</name>
    <dbReference type="NCBI Taxonomy" id="1247936"/>
    <lineage>
        <taxon>Bacteria</taxon>
        <taxon>Pseudomonadati</taxon>
        <taxon>Pseudomonadota</taxon>
        <taxon>Betaproteobacteria</taxon>
        <taxon>Burkholderiales</taxon>
        <taxon>Burkholderiaceae</taxon>
        <taxon>Paraburkholderia</taxon>
    </lineage>
</organism>
<keyword evidence="3" id="KW-1185">Reference proteome</keyword>
<feature type="region of interest" description="Disordered" evidence="1">
    <location>
        <begin position="1"/>
        <end position="25"/>
    </location>
</feature>